<keyword evidence="4 7" id="KW-0418">Kinase</keyword>
<dbReference type="CDD" id="cd01167">
    <property type="entry name" value="bac_FRK"/>
    <property type="match status" value="1"/>
</dbReference>
<dbReference type="InterPro" id="IPR002173">
    <property type="entry name" value="Carboh/pur_kinase_PfkB_CS"/>
</dbReference>
<evidence type="ECO:0000256" key="5">
    <source>
        <dbReference type="ARBA" id="ARBA00022840"/>
    </source>
</evidence>
<dbReference type="PANTHER" id="PTHR43085:SF1">
    <property type="entry name" value="PSEUDOURIDINE KINASE-RELATED"/>
    <property type="match status" value="1"/>
</dbReference>
<dbReference type="InterPro" id="IPR011611">
    <property type="entry name" value="PfkB_dom"/>
</dbReference>
<dbReference type="InterPro" id="IPR029056">
    <property type="entry name" value="Ribokinase-like"/>
</dbReference>
<dbReference type="InterPro" id="IPR050306">
    <property type="entry name" value="PfkB_Carbo_kinase"/>
</dbReference>
<proteinExistence type="inferred from homology"/>
<dbReference type="GO" id="GO:0005524">
    <property type="term" value="F:ATP binding"/>
    <property type="evidence" value="ECO:0007669"/>
    <property type="project" value="UniProtKB-KW"/>
</dbReference>
<keyword evidence="3" id="KW-0547">Nucleotide-binding</keyword>
<evidence type="ECO:0000313" key="8">
    <source>
        <dbReference type="Proteomes" id="UP000317722"/>
    </source>
</evidence>
<accession>A0A502CLA0</accession>
<evidence type="ECO:0000256" key="2">
    <source>
        <dbReference type="ARBA" id="ARBA00022679"/>
    </source>
</evidence>
<dbReference type="PANTHER" id="PTHR43085">
    <property type="entry name" value="HEXOKINASE FAMILY MEMBER"/>
    <property type="match status" value="1"/>
</dbReference>
<dbReference type="PROSITE" id="PS00584">
    <property type="entry name" value="PFKB_KINASES_2"/>
    <property type="match status" value="1"/>
</dbReference>
<evidence type="ECO:0000259" key="6">
    <source>
        <dbReference type="Pfam" id="PF00294"/>
    </source>
</evidence>
<organism evidence="7 8">
    <name type="scientific">Pedococcus bigeumensis</name>
    <dbReference type="NCBI Taxonomy" id="433644"/>
    <lineage>
        <taxon>Bacteria</taxon>
        <taxon>Bacillati</taxon>
        <taxon>Actinomycetota</taxon>
        <taxon>Actinomycetes</taxon>
        <taxon>Micrococcales</taxon>
        <taxon>Intrasporangiaceae</taxon>
        <taxon>Pedococcus</taxon>
    </lineage>
</organism>
<keyword evidence="2" id="KW-0808">Transferase</keyword>
<dbReference type="Pfam" id="PF00294">
    <property type="entry name" value="PfkB"/>
    <property type="match status" value="1"/>
</dbReference>
<gene>
    <name evidence="7" type="ORF">EAH86_18865</name>
</gene>
<reference evidence="7 8" key="1">
    <citation type="journal article" date="2019" name="Environ. Microbiol.">
        <title>Species interactions and distinct microbial communities in high Arctic permafrost affected cryosols are associated with the CH4 and CO2 gas fluxes.</title>
        <authorList>
            <person name="Altshuler I."/>
            <person name="Hamel J."/>
            <person name="Turney S."/>
            <person name="Magnuson E."/>
            <person name="Levesque R."/>
            <person name="Greer C."/>
            <person name="Whyte L.G."/>
        </authorList>
    </citation>
    <scope>NUCLEOTIDE SEQUENCE [LARGE SCALE GENOMIC DNA]</scope>
    <source>
        <strain evidence="7 8">S9.3A</strain>
    </source>
</reference>
<dbReference type="OrthoDB" id="9795789at2"/>
<keyword evidence="5" id="KW-0067">ATP-binding</keyword>
<dbReference type="Gene3D" id="3.40.1190.20">
    <property type="match status" value="1"/>
</dbReference>
<dbReference type="GO" id="GO:0016301">
    <property type="term" value="F:kinase activity"/>
    <property type="evidence" value="ECO:0007669"/>
    <property type="project" value="UniProtKB-KW"/>
</dbReference>
<evidence type="ECO:0000313" key="7">
    <source>
        <dbReference type="EMBL" id="TPG13394.1"/>
    </source>
</evidence>
<protein>
    <submittedName>
        <fullName evidence="7">Carbohydrate kinase</fullName>
    </submittedName>
</protein>
<dbReference type="RefSeq" id="WP_140743606.1">
    <property type="nucleotide sequence ID" value="NZ_RCZM01000007.1"/>
</dbReference>
<dbReference type="EMBL" id="RCZM01000007">
    <property type="protein sequence ID" value="TPG13394.1"/>
    <property type="molecule type" value="Genomic_DNA"/>
</dbReference>
<comment type="caution">
    <text evidence="7">The sequence shown here is derived from an EMBL/GenBank/DDBJ whole genome shotgun (WGS) entry which is preliminary data.</text>
</comment>
<keyword evidence="8" id="KW-1185">Reference proteome</keyword>
<dbReference type="Proteomes" id="UP000317722">
    <property type="component" value="Unassembled WGS sequence"/>
</dbReference>
<dbReference type="AlphaFoldDB" id="A0A502CLA0"/>
<evidence type="ECO:0000256" key="3">
    <source>
        <dbReference type="ARBA" id="ARBA00022741"/>
    </source>
</evidence>
<name>A0A502CLA0_9MICO</name>
<evidence type="ECO:0000256" key="1">
    <source>
        <dbReference type="ARBA" id="ARBA00010688"/>
    </source>
</evidence>
<feature type="domain" description="Carbohydrate kinase PfkB" evidence="6">
    <location>
        <begin position="7"/>
        <end position="303"/>
    </location>
</feature>
<sequence length="308" mass="31951">MTRPRPRILVIGEALVDIVTDPDGESVEHVGGSPANVAIGLARLDQPVDFATSLGQDPRGDRITAHLTRHGVTVLSTSHGQDPTSTARARLDATGAATYEFDLYWNLPHIDLPDGTGHVHTGSIGAVLEPGAARTLEALRAVRDRGTVSYDPNIRPGIMGDLDVVRDHVEGIIALSDVVKASEDDLELLYAGQSPSQVMAYWGSLGASLSVVTRGEHGVVFRVTATGEEGSAPTAAERVVDTVGAGDSFMAGLISGLLASGLLGDPDARTRLAGATLDQVRPAVDRGVATSGITVGKAGAYAPSLDEL</sequence>
<evidence type="ECO:0000256" key="4">
    <source>
        <dbReference type="ARBA" id="ARBA00022777"/>
    </source>
</evidence>
<dbReference type="SUPFAM" id="SSF53613">
    <property type="entry name" value="Ribokinase-like"/>
    <property type="match status" value="1"/>
</dbReference>
<comment type="similarity">
    <text evidence="1">Belongs to the carbohydrate kinase PfkB family.</text>
</comment>